<keyword evidence="2" id="KW-0012">Acyltransferase</keyword>
<feature type="compositionally biased region" description="Basic residues" evidence="1">
    <location>
        <begin position="268"/>
        <end position="301"/>
    </location>
</feature>
<evidence type="ECO:0000313" key="2">
    <source>
        <dbReference type="EMBL" id="CAA9322588.1"/>
    </source>
</evidence>
<feature type="compositionally biased region" description="Basic and acidic residues" evidence="1">
    <location>
        <begin position="238"/>
        <end position="253"/>
    </location>
</feature>
<protein>
    <submittedName>
        <fullName evidence="2">3-oxoacyl-[acyl-carrier-protein] synthase, KASIII</fullName>
        <ecNumber evidence="2">2.3.1.180</ecNumber>
    </submittedName>
</protein>
<keyword evidence="2" id="KW-0808">Transferase</keyword>
<dbReference type="EMBL" id="CADCTT010000302">
    <property type="protein sequence ID" value="CAA9322588.1"/>
    <property type="molecule type" value="Genomic_DNA"/>
</dbReference>
<feature type="compositionally biased region" description="Basic residues" evidence="1">
    <location>
        <begin position="99"/>
        <end position="116"/>
    </location>
</feature>
<feature type="compositionally biased region" description="Basic and acidic residues" evidence="1">
    <location>
        <begin position="195"/>
        <end position="204"/>
    </location>
</feature>
<feature type="compositionally biased region" description="Basic residues" evidence="1">
    <location>
        <begin position="184"/>
        <end position="194"/>
    </location>
</feature>
<feature type="region of interest" description="Disordered" evidence="1">
    <location>
        <begin position="144"/>
        <end position="338"/>
    </location>
</feature>
<accession>A0A6J4L5C1</accession>
<dbReference type="GO" id="GO:0033818">
    <property type="term" value="F:beta-ketoacyl-acyl-carrier-protein synthase III activity"/>
    <property type="evidence" value="ECO:0007669"/>
    <property type="project" value="UniProtKB-EC"/>
</dbReference>
<evidence type="ECO:0000256" key="1">
    <source>
        <dbReference type="SAM" id="MobiDB-lite"/>
    </source>
</evidence>
<feature type="non-terminal residue" evidence="2">
    <location>
        <position position="338"/>
    </location>
</feature>
<proteinExistence type="predicted"/>
<dbReference type="AlphaFoldDB" id="A0A6J4L5C1"/>
<feature type="compositionally biased region" description="Basic and acidic residues" evidence="1">
    <location>
        <begin position="1"/>
        <end position="18"/>
    </location>
</feature>
<feature type="region of interest" description="Disordered" evidence="1">
    <location>
        <begin position="1"/>
        <end position="116"/>
    </location>
</feature>
<dbReference type="EC" id="2.3.1.180" evidence="2"/>
<reference evidence="2" key="1">
    <citation type="submission" date="2020-02" db="EMBL/GenBank/DDBJ databases">
        <authorList>
            <person name="Meier V. D."/>
        </authorList>
    </citation>
    <scope>NUCLEOTIDE SEQUENCE</scope>
    <source>
        <strain evidence="2">AVDCRST_MAG61</strain>
    </source>
</reference>
<feature type="compositionally biased region" description="Basic residues" evidence="1">
    <location>
        <begin position="165"/>
        <end position="174"/>
    </location>
</feature>
<feature type="compositionally biased region" description="Basic and acidic residues" evidence="1">
    <location>
        <begin position="39"/>
        <end position="67"/>
    </location>
</feature>
<name>A0A6J4L5C1_9ACTN</name>
<feature type="compositionally biased region" description="Basic residues" evidence="1">
    <location>
        <begin position="27"/>
        <end position="38"/>
    </location>
</feature>
<gene>
    <name evidence="2" type="ORF">AVDCRST_MAG61-2444</name>
</gene>
<feature type="non-terminal residue" evidence="2">
    <location>
        <position position="1"/>
    </location>
</feature>
<sequence>ESAERLDRGAVRQGDGDRWLPPPPGGRQRRDRHLHRLLRRVDPHPLRDHRAPLGQRGRDRLDDEPGREPQGAGARRGRGRPDRHRHRRHRQPPAPDPGHRHHHRQRARGQERRRVRRLGRLRRVLLRADDGGLLRPDRRLEVRAGDRGGAAHRHHRQARPLDRVHLRRRRGRGRGRTERDPGHRPGRLGLRRRAGPPDRPDRAVGRRHGRSGARGRSAAVAGDADERQPGLQVGLLHDGQDRGRGHGRGRGEARGPGGLRPAPGQHADHRRHAQGPQAARHRRRRPRRRHPGQHLRRLHPVGHRDAARVGRSLQRPDLPGHRLRCRAGLRGPGHPAPL</sequence>
<feature type="compositionally biased region" description="Basic residues" evidence="1">
    <location>
        <begin position="75"/>
        <end position="91"/>
    </location>
</feature>
<organism evidence="2">
    <name type="scientific">uncultured Friedmanniella sp</name>
    <dbReference type="NCBI Taxonomy" id="335381"/>
    <lineage>
        <taxon>Bacteria</taxon>
        <taxon>Bacillati</taxon>
        <taxon>Actinomycetota</taxon>
        <taxon>Actinomycetes</taxon>
        <taxon>Propionibacteriales</taxon>
        <taxon>Nocardioidaceae</taxon>
        <taxon>Friedmanniella</taxon>
        <taxon>environmental samples</taxon>
    </lineage>
</organism>